<evidence type="ECO:0000256" key="2">
    <source>
        <dbReference type="SAM" id="SignalP"/>
    </source>
</evidence>
<evidence type="ECO:0000313" key="3">
    <source>
        <dbReference type="EMBL" id="PLW19479.1"/>
    </source>
</evidence>
<dbReference type="Proteomes" id="UP000235388">
    <property type="component" value="Unassembled WGS sequence"/>
</dbReference>
<feature type="compositionally biased region" description="Polar residues" evidence="1">
    <location>
        <begin position="67"/>
        <end position="83"/>
    </location>
</feature>
<name>A0A2N5T1W3_9BASI</name>
<gene>
    <name evidence="3" type="ORF">PCANC_08747</name>
</gene>
<feature type="signal peptide" evidence="2">
    <location>
        <begin position="1"/>
        <end position="21"/>
    </location>
</feature>
<keyword evidence="4" id="KW-1185">Reference proteome</keyword>
<evidence type="ECO:0000313" key="4">
    <source>
        <dbReference type="Proteomes" id="UP000235388"/>
    </source>
</evidence>
<sequence length="1081" mass="123303">MNLHIFSWALVSGLCFQHTVLHVIQRRMEFSGFFGSKGVAKAAGTSAEDAGNLARGQSSGAALRTGASDSKQLGGNQRATHPTNDLHESVGPASENSRLEKKLPPRLQRQTGRRAKKNPLTLGTLDDPSNPGLIQANSKVDANLNNKLTRTGGQRFKESSLPQSTLDDIAKENSLDAIAKNPPSRHILTHQDESSHRVQGDPIPHSIANLRADQSEEYESFSERFGTHIPELKPVNYDPIYLDVLHEDPRPIPKDAEVSKKLSDQAKRAGKILASLSADEKLRQTVDIDFMVREFKNTWLKKIHPEHQKDGKVSKGIEQVSEQFRGVLQLSKPRAQTEKAISTTMKPWKEFEKKLAQGLQDAMEVYIKDQTDKIVLSQLDDIFKNWNSPKVKETAESIAESLSKEIDYQDLKHLAQATLLTSSPRNTRLILKMLDPHEEDLKKFLIEKFKQVPQSSDEESRFIFEQFSSRTYSTLMKKNSNTQLMDLTPEEIAASTQITTESILHLKFQFSLVKPFEEAAESLVRTHVNQIANLIADDTDLMKEAYKKQLDKMIYDSNAKVEAQLFKRNYNIDLTPDQMYNKMKKLGEAWKLDLEAFERNFKSKLSPQEYKELSDASSSKLLYDDVLNSIKRTRKIDQFQYLESETFVEEHYPDHFSSVKAFADKLSERGVIEEEFARQLLIDAKKENGATIALNKLNTIMNIEVFNKLEIRLLPQLDLSSEISSINNFLDELMTERLITTEERNYFYPTHVPKDSTPISLIEDFAKRVKELPTLPSAFRDRLAGYLNLKFEGISRDASFKSETLTKQTDYLISLQKEQINGDLRDNKYDQAFQSLHPDSIKNSVNDQLSHEYLASEFWKDYFSREYSAYKILPIDRQKEKLLNDGALKSTGITNEDALNLRERALRQLRPQATEKDPSAESKGTASKVEATSSKTQATSSKKKDDKEEIKLPDERHFALLANSLKPAEGKTAQQSLKLADERFKNTPFRYLDKNIMDEWNASVNYISKKMNSLTESIEKRNLLNTNMLKRLRAMNQYNQILDQLIHDINIKFTPIDLQSGLYKLTPDARDPRLQNSLLGP</sequence>
<dbReference type="OrthoDB" id="2507451at2759"/>
<feature type="region of interest" description="Disordered" evidence="1">
    <location>
        <begin position="909"/>
        <end position="949"/>
    </location>
</feature>
<feature type="chain" id="PRO_5014827416" evidence="2">
    <location>
        <begin position="22"/>
        <end position="1081"/>
    </location>
</feature>
<accession>A0A2N5T1W3</accession>
<reference evidence="3 4" key="1">
    <citation type="submission" date="2017-11" db="EMBL/GenBank/DDBJ databases">
        <title>De novo assembly and phasing of dikaryotic genomes from two isolates of Puccinia coronata f. sp. avenae, the causal agent of oat crown rust.</title>
        <authorList>
            <person name="Miller M.E."/>
            <person name="Zhang Y."/>
            <person name="Omidvar V."/>
            <person name="Sperschneider J."/>
            <person name="Schwessinger B."/>
            <person name="Raley C."/>
            <person name="Palmer J.M."/>
            <person name="Garnica D."/>
            <person name="Upadhyaya N."/>
            <person name="Rathjen J."/>
            <person name="Taylor J.M."/>
            <person name="Park R.F."/>
            <person name="Dodds P.N."/>
            <person name="Hirsch C.D."/>
            <person name="Kianian S.F."/>
            <person name="Figueroa M."/>
        </authorList>
    </citation>
    <scope>NUCLEOTIDE SEQUENCE [LARGE SCALE GENOMIC DNA]</scope>
    <source>
        <strain evidence="3">12NC29</strain>
    </source>
</reference>
<dbReference type="AlphaFoldDB" id="A0A2N5T1W3"/>
<feature type="region of interest" description="Disordered" evidence="1">
    <location>
        <begin position="48"/>
        <end position="139"/>
    </location>
</feature>
<evidence type="ECO:0000256" key="1">
    <source>
        <dbReference type="SAM" id="MobiDB-lite"/>
    </source>
</evidence>
<keyword evidence="2" id="KW-0732">Signal</keyword>
<comment type="caution">
    <text evidence="3">The sequence shown here is derived from an EMBL/GenBank/DDBJ whole genome shotgun (WGS) entry which is preliminary data.</text>
</comment>
<proteinExistence type="predicted"/>
<organism evidence="3 4">
    <name type="scientific">Puccinia coronata f. sp. avenae</name>
    <dbReference type="NCBI Taxonomy" id="200324"/>
    <lineage>
        <taxon>Eukaryota</taxon>
        <taxon>Fungi</taxon>
        <taxon>Dikarya</taxon>
        <taxon>Basidiomycota</taxon>
        <taxon>Pucciniomycotina</taxon>
        <taxon>Pucciniomycetes</taxon>
        <taxon>Pucciniales</taxon>
        <taxon>Pucciniaceae</taxon>
        <taxon>Puccinia</taxon>
    </lineage>
</organism>
<dbReference type="EMBL" id="PGCJ01000812">
    <property type="protein sequence ID" value="PLW19479.1"/>
    <property type="molecule type" value="Genomic_DNA"/>
</dbReference>
<feature type="compositionally biased region" description="Low complexity" evidence="1">
    <location>
        <begin position="931"/>
        <end position="940"/>
    </location>
</feature>
<protein>
    <submittedName>
        <fullName evidence="3">Uncharacterized protein</fullName>
    </submittedName>
</protein>